<dbReference type="Pfam" id="PF09650">
    <property type="entry name" value="PHA_gran_rgn"/>
    <property type="match status" value="1"/>
</dbReference>
<proteinExistence type="predicted"/>
<dbReference type="Proteomes" id="UP000179880">
    <property type="component" value="Unassembled WGS sequence"/>
</dbReference>
<dbReference type="AlphaFoldDB" id="A0A1F6WJ77"/>
<gene>
    <name evidence="1" type="ORF">A3B93_01330</name>
</gene>
<reference evidence="1 2" key="1">
    <citation type="journal article" date="2016" name="Nat. Commun.">
        <title>Thousands of microbial genomes shed light on interconnected biogeochemical processes in an aquifer system.</title>
        <authorList>
            <person name="Anantharaman K."/>
            <person name="Brown C.T."/>
            <person name="Hug L.A."/>
            <person name="Sharon I."/>
            <person name="Castelle C.J."/>
            <person name="Probst A.J."/>
            <person name="Thomas B.C."/>
            <person name="Singh A."/>
            <person name="Wilkins M.J."/>
            <person name="Karaoz U."/>
            <person name="Brodie E.L."/>
            <person name="Williams K.H."/>
            <person name="Hubbard S.S."/>
            <person name="Banfield J.F."/>
        </authorList>
    </citation>
    <scope>NUCLEOTIDE SEQUENCE [LARGE SCALE GENOMIC DNA]</scope>
</reference>
<dbReference type="EMBL" id="MFUH01000017">
    <property type="protein sequence ID" value="OGI81904.1"/>
    <property type="molecule type" value="Genomic_DNA"/>
</dbReference>
<comment type="caution">
    <text evidence="1">The sequence shown here is derived from an EMBL/GenBank/DDBJ whole genome shotgun (WGS) entry which is preliminary data.</text>
</comment>
<protein>
    <recommendedName>
        <fullName evidence="3">Polyhydroxyalkanoic acid system protein</fullName>
    </recommendedName>
</protein>
<dbReference type="InterPro" id="IPR013433">
    <property type="entry name" value="PHA_gran_rgn"/>
</dbReference>
<organism evidence="1 2">
    <name type="scientific">Candidatus Nomurabacteria bacterium RIFCSPHIGHO2_02_FULL_42_24</name>
    <dbReference type="NCBI Taxonomy" id="1801757"/>
    <lineage>
        <taxon>Bacteria</taxon>
        <taxon>Candidatus Nomuraibacteriota</taxon>
    </lineage>
</organism>
<evidence type="ECO:0000313" key="1">
    <source>
        <dbReference type="EMBL" id="OGI81904.1"/>
    </source>
</evidence>
<evidence type="ECO:0008006" key="3">
    <source>
        <dbReference type="Google" id="ProtNLM"/>
    </source>
</evidence>
<name>A0A1F6WJ77_9BACT</name>
<sequence length="102" mass="11653">MIKINKTVPHSLSKDEALKRIKNLLSLTKQKFGDKISDVYEDWNGYCGKFSFMIMGHEASGVLEVHEKEVQLSGEVGLPWLLSWFKGKIESTIEEEARKLLV</sequence>
<accession>A0A1F6WJ77</accession>
<evidence type="ECO:0000313" key="2">
    <source>
        <dbReference type="Proteomes" id="UP000179880"/>
    </source>
</evidence>